<dbReference type="InterPro" id="IPR018093">
    <property type="entry name" value="BCCT_CS"/>
</dbReference>
<dbReference type="InterPro" id="IPR000060">
    <property type="entry name" value="BCCT_transptr"/>
</dbReference>
<dbReference type="GO" id="GO:0022857">
    <property type="term" value="F:transmembrane transporter activity"/>
    <property type="evidence" value="ECO:0007669"/>
    <property type="project" value="InterPro"/>
</dbReference>
<evidence type="ECO:0000256" key="7">
    <source>
        <dbReference type="ARBA" id="ARBA00023136"/>
    </source>
</evidence>
<dbReference type="AlphaFoldDB" id="A0A411YI98"/>
<evidence type="ECO:0000256" key="9">
    <source>
        <dbReference type="SAM" id="Phobius"/>
    </source>
</evidence>
<sequence>MQQEEQQSSGGMRLEIHKPVFFTAAGLAIALVIWGAIWPEAAFEVLNENILAGVTDNFGWLFIAAVAVFLVFCIYLVISPYGKIRLGPDDSRPDYSYATWFAMLFSAGMGIGLLFYGVAEPVWHYVSDTFAEPESEQAAEQAMLWTYHHWGLGPWAVYAVLGLSLAYFGFRHKLPLTVRAALYPLIGDRIYGPIGNIVDILAVLGTLVGVAVSLGLGAMQVNAGLEFVFGVQVDITIQLIIIAVITAAAVASVVTGLDKGIRILSQTNLVLAGALLLFVALVGPTILILTAYFDNLGNYVQNFVQVLTASGAYETVDAEYALPAFLSDWTLFYWAWWISWAPFVGMFIARISRGRTIRQFILGVLLVPTLVSFLWFTVMGNTSLDLMDRGVVDIFGAMEEGGDEVAMFAMLDAFPLSLLTAIVAMLVVIFFFVTSSDSGSFVIDILTSGGNPDPPVPTRIFWAVSEGLVAAVLLWAGGEFALDALQAGAVATGLPFTIVLLVVVVGLIKGLRTERSYYSLSQIAAGADPEERPKPIEDGMNDAAASEATDSGDERGPA</sequence>
<evidence type="ECO:0000313" key="10">
    <source>
        <dbReference type="EMBL" id="QBI20953.1"/>
    </source>
</evidence>
<evidence type="ECO:0000256" key="6">
    <source>
        <dbReference type="ARBA" id="ARBA00022989"/>
    </source>
</evidence>
<gene>
    <name evidence="10" type="ORF">ER308_16150</name>
</gene>
<keyword evidence="6 9" id="KW-1133">Transmembrane helix</keyword>
<reference evidence="10 11" key="1">
    <citation type="submission" date="2019-01" db="EMBL/GenBank/DDBJ databases">
        <title>Egibacter rhizosphaerae EGI 80759T.</title>
        <authorList>
            <person name="Chen D.-D."/>
            <person name="Tian Y."/>
            <person name="Jiao J.-Y."/>
            <person name="Zhang X.-T."/>
            <person name="Zhang Y.-G."/>
            <person name="Zhang Y."/>
            <person name="Xiao M."/>
            <person name="Shu W.-S."/>
            <person name="Li W.-J."/>
        </authorList>
    </citation>
    <scope>NUCLEOTIDE SEQUENCE [LARGE SCALE GENOMIC DNA]</scope>
    <source>
        <strain evidence="10 11">EGI 80759</strain>
    </source>
</reference>
<feature type="transmembrane region" description="Helical" evidence="9">
    <location>
        <begin position="413"/>
        <end position="433"/>
    </location>
</feature>
<keyword evidence="11" id="KW-1185">Reference proteome</keyword>
<accession>A0A411YI98</accession>
<keyword evidence="5 9" id="KW-0812">Transmembrane</keyword>
<proteinExistence type="inferred from homology"/>
<feature type="transmembrane region" description="Helical" evidence="9">
    <location>
        <begin position="98"/>
        <end position="119"/>
    </location>
</feature>
<dbReference type="NCBIfam" id="TIGR00842">
    <property type="entry name" value="bcct"/>
    <property type="match status" value="1"/>
</dbReference>
<feature type="transmembrane region" description="Helical" evidence="9">
    <location>
        <begin position="235"/>
        <end position="257"/>
    </location>
</feature>
<name>A0A411YI98_9ACTN</name>
<keyword evidence="4" id="KW-1003">Cell membrane</keyword>
<evidence type="ECO:0000256" key="3">
    <source>
        <dbReference type="ARBA" id="ARBA00022448"/>
    </source>
</evidence>
<feature type="transmembrane region" description="Helical" evidence="9">
    <location>
        <begin position="360"/>
        <end position="378"/>
    </location>
</feature>
<dbReference type="KEGG" id="erz:ER308_16150"/>
<feature type="transmembrane region" description="Helical" evidence="9">
    <location>
        <begin position="20"/>
        <end position="38"/>
    </location>
</feature>
<feature type="transmembrane region" description="Helical" evidence="9">
    <location>
        <begin position="190"/>
        <end position="215"/>
    </location>
</feature>
<evidence type="ECO:0000256" key="4">
    <source>
        <dbReference type="ARBA" id="ARBA00022475"/>
    </source>
</evidence>
<keyword evidence="3" id="KW-0813">Transport</keyword>
<evidence type="ECO:0000313" key="11">
    <source>
        <dbReference type="Proteomes" id="UP000291469"/>
    </source>
</evidence>
<comment type="subcellular location">
    <subcellularLocation>
        <location evidence="1">Cell membrane</location>
        <topology evidence="1">Multi-pass membrane protein</topology>
    </subcellularLocation>
</comment>
<organism evidence="10 11">
    <name type="scientific">Egibacter rhizosphaerae</name>
    <dbReference type="NCBI Taxonomy" id="1670831"/>
    <lineage>
        <taxon>Bacteria</taxon>
        <taxon>Bacillati</taxon>
        <taxon>Actinomycetota</taxon>
        <taxon>Nitriliruptoria</taxon>
        <taxon>Egibacterales</taxon>
        <taxon>Egibacteraceae</taxon>
        <taxon>Egibacter</taxon>
    </lineage>
</organism>
<dbReference type="RefSeq" id="WP_131155946.1">
    <property type="nucleotide sequence ID" value="NZ_CP036402.1"/>
</dbReference>
<dbReference type="Proteomes" id="UP000291469">
    <property type="component" value="Chromosome"/>
</dbReference>
<evidence type="ECO:0000256" key="8">
    <source>
        <dbReference type="SAM" id="MobiDB-lite"/>
    </source>
</evidence>
<keyword evidence="7 9" id="KW-0472">Membrane</keyword>
<feature type="transmembrane region" description="Helical" evidence="9">
    <location>
        <begin position="484"/>
        <end position="508"/>
    </location>
</feature>
<protein>
    <submittedName>
        <fullName evidence="10">BCCT family transporter</fullName>
    </submittedName>
</protein>
<feature type="transmembrane region" description="Helical" evidence="9">
    <location>
        <begin position="152"/>
        <end position="170"/>
    </location>
</feature>
<dbReference type="PROSITE" id="PS01303">
    <property type="entry name" value="BCCT"/>
    <property type="match status" value="1"/>
</dbReference>
<feature type="transmembrane region" description="Helical" evidence="9">
    <location>
        <begin position="460"/>
        <end position="478"/>
    </location>
</feature>
<evidence type="ECO:0000256" key="5">
    <source>
        <dbReference type="ARBA" id="ARBA00022692"/>
    </source>
</evidence>
<evidence type="ECO:0000256" key="2">
    <source>
        <dbReference type="ARBA" id="ARBA00005658"/>
    </source>
</evidence>
<feature type="region of interest" description="Disordered" evidence="8">
    <location>
        <begin position="525"/>
        <end position="558"/>
    </location>
</feature>
<feature type="transmembrane region" description="Helical" evidence="9">
    <location>
        <begin position="331"/>
        <end position="348"/>
    </location>
</feature>
<dbReference type="GO" id="GO:0005886">
    <property type="term" value="C:plasma membrane"/>
    <property type="evidence" value="ECO:0007669"/>
    <property type="project" value="UniProtKB-SubCell"/>
</dbReference>
<dbReference type="OrthoDB" id="9775735at2"/>
<dbReference type="Pfam" id="PF02028">
    <property type="entry name" value="BCCT"/>
    <property type="match status" value="1"/>
</dbReference>
<feature type="transmembrane region" description="Helical" evidence="9">
    <location>
        <begin position="269"/>
        <end position="293"/>
    </location>
</feature>
<dbReference type="PANTHER" id="PTHR30047">
    <property type="entry name" value="HIGH-AFFINITY CHOLINE TRANSPORT PROTEIN-RELATED"/>
    <property type="match status" value="1"/>
</dbReference>
<dbReference type="EMBL" id="CP036402">
    <property type="protein sequence ID" value="QBI20953.1"/>
    <property type="molecule type" value="Genomic_DNA"/>
</dbReference>
<feature type="transmembrane region" description="Helical" evidence="9">
    <location>
        <begin position="58"/>
        <end position="78"/>
    </location>
</feature>
<dbReference type="PANTHER" id="PTHR30047:SF7">
    <property type="entry name" value="HIGH-AFFINITY CHOLINE TRANSPORT PROTEIN"/>
    <property type="match status" value="1"/>
</dbReference>
<evidence type="ECO:0000256" key="1">
    <source>
        <dbReference type="ARBA" id="ARBA00004651"/>
    </source>
</evidence>
<comment type="similarity">
    <text evidence="2">Belongs to the BCCT transporter (TC 2.A.15) family.</text>
</comment>